<dbReference type="EMBL" id="NPDX01000001">
    <property type="protein sequence ID" value="PJZ85198.1"/>
    <property type="molecule type" value="Genomic_DNA"/>
</dbReference>
<name>A0A2N0ALK6_9LEPT</name>
<comment type="caution">
    <text evidence="1">The sequence shown here is derived from an EMBL/GenBank/DDBJ whole genome shotgun (WGS) entry which is preliminary data.</text>
</comment>
<evidence type="ECO:0000313" key="1">
    <source>
        <dbReference type="EMBL" id="PJZ85198.1"/>
    </source>
</evidence>
<dbReference type="AlphaFoldDB" id="A0A2N0ALK6"/>
<proteinExistence type="predicted"/>
<gene>
    <name evidence="1" type="ORF">CH364_02745</name>
</gene>
<sequence>MNANSGQSSGGHSALRLGDRVYHLQYSFEDKIFHIVREPWDEFRFQYGVVQNRDIELYEWELSDQSKRLLRQKWNELYLVQETHIQNQKKLEDQWENLVTKTKDNLSSIPIAGFGYFTNIPDSNSPISTIFSLSEEEQNALKNSITEWEKSATELQLTNNRLQLPKTDSPYPLVPSLQTKTELFKISQKRIFVRKFLLDPVLLYEPAFIQLDGPNYQLSETEKKIWEGYLDHLAKDLRSCFFETECNDWEEMTLLIRILYIKKSIVAGSIVFPKKNLEGFLYLPEVELPDSIIAAKQEEYAILFNSNKKNFSSGYDPIHFFNWESFLIKYQGFIDSNISTEGIEFNWVGYNPYQHEAKENLKWHENQKDFSNIEDNLATYTKGIRNLYSYHLVDQNCTTELIRYLNEMFPEGRIGNEVFWKPLSNNVISFNFIPSIAAFKLENNSFTKQIKVFPSYRNLKRKQLNGFTEKYFKDRFVPTSKIYKTNPIDHSFLFFTEETIWDRPIFGLFNTVWGIGYTGVGVFTAPFDQGKRFSKGTETVFYSLPELVFFNIRKGHFPYITAKEIPEEYYEKESL</sequence>
<dbReference type="OrthoDB" id="5556891at2"/>
<organism evidence="1 2">
    <name type="scientific">Leptospira harrisiae</name>
    <dbReference type="NCBI Taxonomy" id="2023189"/>
    <lineage>
        <taxon>Bacteria</taxon>
        <taxon>Pseudomonadati</taxon>
        <taxon>Spirochaetota</taxon>
        <taxon>Spirochaetia</taxon>
        <taxon>Leptospirales</taxon>
        <taxon>Leptospiraceae</taxon>
        <taxon>Leptospira</taxon>
    </lineage>
</organism>
<evidence type="ECO:0000313" key="2">
    <source>
        <dbReference type="Proteomes" id="UP000232145"/>
    </source>
</evidence>
<accession>A0A2N0ALK6</accession>
<dbReference type="Proteomes" id="UP000232145">
    <property type="component" value="Unassembled WGS sequence"/>
</dbReference>
<evidence type="ECO:0008006" key="3">
    <source>
        <dbReference type="Google" id="ProtNLM"/>
    </source>
</evidence>
<reference evidence="1 2" key="1">
    <citation type="submission" date="2017-07" db="EMBL/GenBank/DDBJ databases">
        <title>Leptospira spp. isolated from tropical soils.</title>
        <authorList>
            <person name="Thibeaux R."/>
            <person name="Iraola G."/>
            <person name="Ferres I."/>
            <person name="Bierque E."/>
            <person name="Girault D."/>
            <person name="Soupe-Gilbert M.-E."/>
            <person name="Picardeau M."/>
            <person name="Goarant C."/>
        </authorList>
    </citation>
    <scope>NUCLEOTIDE SEQUENCE [LARGE SCALE GENOMIC DNA]</scope>
    <source>
        <strain evidence="1 2">FH2-B-A1</strain>
    </source>
</reference>
<protein>
    <recommendedName>
        <fullName evidence="3">DUF4105 domain-containing protein</fullName>
    </recommendedName>
</protein>
<keyword evidence="2" id="KW-1185">Reference proteome</keyword>